<dbReference type="HAMAP" id="MF_00101">
    <property type="entry name" value="AcpS"/>
    <property type="match status" value="1"/>
</dbReference>
<evidence type="ECO:0000259" key="9">
    <source>
        <dbReference type="Pfam" id="PF01648"/>
    </source>
</evidence>
<dbReference type="Pfam" id="PF01648">
    <property type="entry name" value="ACPS"/>
    <property type="match status" value="1"/>
</dbReference>
<evidence type="ECO:0000313" key="11">
    <source>
        <dbReference type="Proteomes" id="UP001500604"/>
    </source>
</evidence>
<evidence type="ECO:0000256" key="4">
    <source>
        <dbReference type="ARBA" id="ARBA00022832"/>
    </source>
</evidence>
<keyword evidence="11" id="KW-1185">Reference proteome</keyword>
<dbReference type="Gene3D" id="3.90.470.20">
    <property type="entry name" value="4'-phosphopantetheinyl transferase domain"/>
    <property type="match status" value="1"/>
</dbReference>
<dbReference type="InterPro" id="IPR008278">
    <property type="entry name" value="4-PPantetheinyl_Trfase_dom"/>
</dbReference>
<feature type="domain" description="4'-phosphopantetheinyl transferase" evidence="9">
    <location>
        <begin position="4"/>
        <end position="119"/>
    </location>
</feature>
<keyword evidence="7 8" id="KW-0275">Fatty acid biosynthesis</keyword>
<evidence type="ECO:0000256" key="3">
    <source>
        <dbReference type="ARBA" id="ARBA00022723"/>
    </source>
</evidence>
<comment type="caution">
    <text evidence="10">The sequence shown here is derived from an EMBL/GenBank/DDBJ whole genome shotgun (WGS) entry which is preliminary data.</text>
</comment>
<evidence type="ECO:0000256" key="1">
    <source>
        <dbReference type="ARBA" id="ARBA00022516"/>
    </source>
</evidence>
<keyword evidence="3 8" id="KW-0479">Metal-binding</keyword>
<comment type="subcellular location">
    <subcellularLocation>
        <location evidence="8">Cytoplasm</location>
    </subcellularLocation>
</comment>
<accession>A0ABP8UZU2</accession>
<dbReference type="RefSeq" id="WP_345193973.1">
    <property type="nucleotide sequence ID" value="NZ_BAABFL010000065.1"/>
</dbReference>
<dbReference type="EC" id="2.7.8.7" evidence="8"/>
<proteinExistence type="inferred from homology"/>
<evidence type="ECO:0000256" key="6">
    <source>
        <dbReference type="ARBA" id="ARBA00023098"/>
    </source>
</evidence>
<dbReference type="NCBIfam" id="TIGR00516">
    <property type="entry name" value="acpS"/>
    <property type="match status" value="1"/>
</dbReference>
<dbReference type="Proteomes" id="UP001500604">
    <property type="component" value="Unassembled WGS sequence"/>
</dbReference>
<feature type="binding site" evidence="8">
    <location>
        <position position="8"/>
    </location>
    <ligand>
        <name>Mg(2+)</name>
        <dbReference type="ChEBI" id="CHEBI:18420"/>
    </ligand>
</feature>
<comment type="cofactor">
    <cofactor evidence="8">
        <name>Mg(2+)</name>
        <dbReference type="ChEBI" id="CHEBI:18420"/>
    </cofactor>
</comment>
<evidence type="ECO:0000256" key="8">
    <source>
        <dbReference type="HAMAP-Rule" id="MF_00101"/>
    </source>
</evidence>
<organism evidence="10 11">
    <name type="scientific">Kistimonas scapharcae</name>
    <dbReference type="NCBI Taxonomy" id="1036133"/>
    <lineage>
        <taxon>Bacteria</taxon>
        <taxon>Pseudomonadati</taxon>
        <taxon>Pseudomonadota</taxon>
        <taxon>Gammaproteobacteria</taxon>
        <taxon>Oceanospirillales</taxon>
        <taxon>Endozoicomonadaceae</taxon>
        <taxon>Kistimonas</taxon>
    </lineage>
</organism>
<dbReference type="NCBIfam" id="TIGR00556">
    <property type="entry name" value="pantethn_trn"/>
    <property type="match status" value="1"/>
</dbReference>
<evidence type="ECO:0000256" key="2">
    <source>
        <dbReference type="ARBA" id="ARBA00022679"/>
    </source>
</evidence>
<feature type="binding site" evidence="8">
    <location>
        <position position="57"/>
    </location>
    <ligand>
        <name>Mg(2+)</name>
        <dbReference type="ChEBI" id="CHEBI:18420"/>
    </ligand>
</feature>
<dbReference type="InterPro" id="IPR004568">
    <property type="entry name" value="Ppantetheine-prot_Trfase_dom"/>
</dbReference>
<keyword evidence="6 8" id="KW-0443">Lipid metabolism</keyword>
<evidence type="ECO:0000256" key="7">
    <source>
        <dbReference type="ARBA" id="ARBA00023160"/>
    </source>
</evidence>
<gene>
    <name evidence="8 10" type="primary">acpS</name>
    <name evidence="10" type="ORF">GCM10023116_06470</name>
</gene>
<name>A0ABP8UZU2_9GAMM</name>
<dbReference type="InterPro" id="IPR002582">
    <property type="entry name" value="ACPS"/>
</dbReference>
<dbReference type="EMBL" id="BAABFL010000065">
    <property type="protein sequence ID" value="GAA4648380.1"/>
    <property type="molecule type" value="Genomic_DNA"/>
</dbReference>
<dbReference type="SUPFAM" id="SSF56214">
    <property type="entry name" value="4'-phosphopantetheinyl transferase"/>
    <property type="match status" value="1"/>
</dbReference>
<keyword evidence="5 8" id="KW-0460">Magnesium</keyword>
<keyword evidence="8" id="KW-0963">Cytoplasm</keyword>
<comment type="catalytic activity">
    <reaction evidence="8">
        <text>apo-[ACP] + CoA = holo-[ACP] + adenosine 3',5'-bisphosphate + H(+)</text>
        <dbReference type="Rhea" id="RHEA:12068"/>
        <dbReference type="Rhea" id="RHEA-COMP:9685"/>
        <dbReference type="Rhea" id="RHEA-COMP:9690"/>
        <dbReference type="ChEBI" id="CHEBI:15378"/>
        <dbReference type="ChEBI" id="CHEBI:29999"/>
        <dbReference type="ChEBI" id="CHEBI:57287"/>
        <dbReference type="ChEBI" id="CHEBI:58343"/>
        <dbReference type="ChEBI" id="CHEBI:64479"/>
        <dbReference type="EC" id="2.7.8.7"/>
    </reaction>
</comment>
<evidence type="ECO:0000313" key="10">
    <source>
        <dbReference type="EMBL" id="GAA4648380.1"/>
    </source>
</evidence>
<evidence type="ECO:0000256" key="5">
    <source>
        <dbReference type="ARBA" id="ARBA00022842"/>
    </source>
</evidence>
<comment type="function">
    <text evidence="8">Transfers the 4'-phosphopantetheine moiety from coenzyme A to a Ser of acyl-carrier-protein.</text>
</comment>
<reference evidence="11" key="1">
    <citation type="journal article" date="2019" name="Int. J. Syst. Evol. Microbiol.">
        <title>The Global Catalogue of Microorganisms (GCM) 10K type strain sequencing project: providing services to taxonomists for standard genome sequencing and annotation.</title>
        <authorList>
            <consortium name="The Broad Institute Genomics Platform"/>
            <consortium name="The Broad Institute Genome Sequencing Center for Infectious Disease"/>
            <person name="Wu L."/>
            <person name="Ma J."/>
        </authorList>
    </citation>
    <scope>NUCLEOTIDE SEQUENCE [LARGE SCALE GENOMIC DNA]</scope>
    <source>
        <strain evidence="11">JCM 17805</strain>
    </source>
</reference>
<keyword evidence="4 8" id="KW-0276">Fatty acid metabolism</keyword>
<keyword evidence="1 8" id="KW-0444">Lipid biosynthesis</keyword>
<sequence length="124" mass="13513">MIAGIGTDIVDIRRIQQVLERQGDRFVRRILTESEYAVFVARGSHASFIATRFAVKEAVAKALGTGIGKVSFQDIEVANSAQGAPSLMFHGAARRLGEQLGISTHHVTISDEKDYAVAFVVLER</sequence>
<comment type="similarity">
    <text evidence="8">Belongs to the P-Pant transferase superfamily. AcpS family.</text>
</comment>
<protein>
    <recommendedName>
        <fullName evidence="8">Holo-[acyl-carrier-protein] synthase</fullName>
        <shortName evidence="8">Holo-ACP synthase</shortName>
        <ecNumber evidence="8">2.7.8.7</ecNumber>
    </recommendedName>
    <alternativeName>
        <fullName evidence="8">4'-phosphopantetheinyl transferase AcpS</fullName>
    </alternativeName>
</protein>
<keyword evidence="2 8" id="KW-0808">Transferase</keyword>
<dbReference type="InterPro" id="IPR037143">
    <property type="entry name" value="4-PPantetheinyl_Trfase_dom_sf"/>
</dbReference>